<dbReference type="Proteomes" id="UP000199077">
    <property type="component" value="Chromosome I"/>
</dbReference>
<dbReference type="Gene3D" id="2.70.70.10">
    <property type="entry name" value="Glucose Permease (Domain IIA)"/>
    <property type="match status" value="1"/>
</dbReference>
<feature type="domain" description="Fibronectin type-III" evidence="3">
    <location>
        <begin position="346"/>
        <end position="440"/>
    </location>
</feature>
<dbReference type="GO" id="GO:0004222">
    <property type="term" value="F:metalloendopeptidase activity"/>
    <property type="evidence" value="ECO:0007669"/>
    <property type="project" value="TreeGrafter"/>
</dbReference>
<proteinExistence type="predicted"/>
<dbReference type="PROSITE" id="PS50853">
    <property type="entry name" value="FN3"/>
    <property type="match status" value="2"/>
</dbReference>
<dbReference type="RefSeq" id="WP_157692837.1">
    <property type="nucleotide sequence ID" value="NZ_LT629711.1"/>
</dbReference>
<dbReference type="CDD" id="cd12797">
    <property type="entry name" value="M23_peptidase"/>
    <property type="match status" value="1"/>
</dbReference>
<keyword evidence="1" id="KW-0378">Hydrolase</keyword>
<keyword evidence="5" id="KW-1185">Reference proteome</keyword>
<dbReference type="InterPro" id="IPR011055">
    <property type="entry name" value="Dup_hybrid_motif"/>
</dbReference>
<evidence type="ECO:0000259" key="3">
    <source>
        <dbReference type="PROSITE" id="PS50853"/>
    </source>
</evidence>
<dbReference type="InterPro" id="IPR003961">
    <property type="entry name" value="FN3_dom"/>
</dbReference>
<dbReference type="Gene3D" id="2.60.40.10">
    <property type="entry name" value="Immunoglobulins"/>
    <property type="match status" value="2"/>
</dbReference>
<dbReference type="GO" id="GO:0016798">
    <property type="term" value="F:hydrolase activity, acting on glycosyl bonds"/>
    <property type="evidence" value="ECO:0007669"/>
    <property type="project" value="UniProtKB-KW"/>
</dbReference>
<dbReference type="STRING" id="443156.SAMN04489867_0144"/>
<sequence length="440" mass="45986">MSVPLSRRPAWLLRAVVLVLASGLLTVAPTGALPGQPGAKAAAAEVASTAATPAASSTHPFSAPIWSPLRSSAWVGCVKTNCTEDGGAYHGYWAIDFAGELGDPVHAAGAGIFHIGANAPSCSSSGQTDGVWVWVDHGGGLVTKYAHLDSITATEGQLVTPATMIGRMGHWGDTAPCLSNYLHFEVRTEGIKGPRIEPTSLRACTSSGVAVMPGIFNGATSFDAVDRREFATPSASSGCITDVWNKTPAQPTLTATRANRAAVVKWSTPPAGVYYVRIATRAWSSALGHWKDPIYSTVSASKGSATVTGLANGIAHQVQIAFPNSSGYSQWSSIATVTPATVPSAPPSPRYLTSPKNTYVHYGWYGAANNGAALTKYTTQVRCYRSGVWTAWKSATTGPTVLYYNHLGLTGYTSCQVRVNATNGMGTSAWSTVSSIRKSA</sequence>
<accession>A0A1H0KY19</accession>
<keyword evidence="1" id="KW-0326">Glycosidase</keyword>
<protein>
    <submittedName>
        <fullName evidence="4">Peptidase family M23</fullName>
    </submittedName>
</protein>
<dbReference type="InterPro" id="IPR013783">
    <property type="entry name" value="Ig-like_fold"/>
</dbReference>
<dbReference type="PANTHER" id="PTHR21666:SF270">
    <property type="entry name" value="MUREIN HYDROLASE ACTIVATOR ENVC"/>
    <property type="match status" value="1"/>
</dbReference>
<name>A0A1H0KY19_9MICO</name>
<dbReference type="Pfam" id="PF01551">
    <property type="entry name" value="Peptidase_M23"/>
    <property type="match status" value="1"/>
</dbReference>
<keyword evidence="2" id="KW-0624">Polysaccharide degradation</keyword>
<dbReference type="OrthoDB" id="4862095at2"/>
<feature type="domain" description="Fibronectin type-III" evidence="3">
    <location>
        <begin position="247"/>
        <end position="344"/>
    </location>
</feature>
<dbReference type="AlphaFoldDB" id="A0A1H0KY19"/>
<keyword evidence="2" id="KW-0119">Carbohydrate metabolism</keyword>
<dbReference type="PANTHER" id="PTHR21666">
    <property type="entry name" value="PEPTIDASE-RELATED"/>
    <property type="match status" value="1"/>
</dbReference>
<dbReference type="InterPro" id="IPR050570">
    <property type="entry name" value="Cell_wall_metabolism_enzyme"/>
</dbReference>
<dbReference type="SUPFAM" id="SSF51261">
    <property type="entry name" value="Duplicated hybrid motif"/>
    <property type="match status" value="1"/>
</dbReference>
<dbReference type="InterPro" id="IPR016047">
    <property type="entry name" value="M23ase_b-sheet_dom"/>
</dbReference>
<reference evidence="5" key="1">
    <citation type="submission" date="2016-10" db="EMBL/GenBank/DDBJ databases">
        <authorList>
            <person name="Varghese N."/>
            <person name="Submissions S."/>
        </authorList>
    </citation>
    <scope>NUCLEOTIDE SEQUENCE [LARGE SCALE GENOMIC DNA]</scope>
    <source>
        <strain evidence="5">DSM 22329</strain>
    </source>
</reference>
<dbReference type="GO" id="GO:0000272">
    <property type="term" value="P:polysaccharide catabolic process"/>
    <property type="evidence" value="ECO:0007669"/>
    <property type="project" value="UniProtKB-KW"/>
</dbReference>
<dbReference type="InterPro" id="IPR036116">
    <property type="entry name" value="FN3_sf"/>
</dbReference>
<dbReference type="CDD" id="cd00063">
    <property type="entry name" value="FN3"/>
    <property type="match status" value="1"/>
</dbReference>
<dbReference type="SUPFAM" id="SSF49265">
    <property type="entry name" value="Fibronectin type III"/>
    <property type="match status" value="1"/>
</dbReference>
<organism evidence="4 5">
    <name type="scientific">Pedococcus dokdonensis</name>
    <dbReference type="NCBI Taxonomy" id="443156"/>
    <lineage>
        <taxon>Bacteria</taxon>
        <taxon>Bacillati</taxon>
        <taxon>Actinomycetota</taxon>
        <taxon>Actinomycetes</taxon>
        <taxon>Micrococcales</taxon>
        <taxon>Intrasporangiaceae</taxon>
        <taxon>Pedococcus</taxon>
    </lineage>
</organism>
<evidence type="ECO:0000256" key="1">
    <source>
        <dbReference type="ARBA" id="ARBA00023295"/>
    </source>
</evidence>
<gene>
    <name evidence="4" type="ORF">SAMN04489867_0144</name>
</gene>
<evidence type="ECO:0000313" key="5">
    <source>
        <dbReference type="Proteomes" id="UP000199077"/>
    </source>
</evidence>
<evidence type="ECO:0000313" key="4">
    <source>
        <dbReference type="EMBL" id="SDO60924.1"/>
    </source>
</evidence>
<dbReference type="EMBL" id="LT629711">
    <property type="protein sequence ID" value="SDO60924.1"/>
    <property type="molecule type" value="Genomic_DNA"/>
</dbReference>
<evidence type="ECO:0000256" key="2">
    <source>
        <dbReference type="ARBA" id="ARBA00023326"/>
    </source>
</evidence>